<proteinExistence type="predicted"/>
<gene>
    <name evidence="1" type="ORF">K443DRAFT_124052</name>
</gene>
<protein>
    <submittedName>
        <fullName evidence="1">Uncharacterized protein</fullName>
    </submittedName>
</protein>
<reference evidence="1 2" key="1">
    <citation type="submission" date="2014-04" db="EMBL/GenBank/DDBJ databases">
        <authorList>
            <consortium name="DOE Joint Genome Institute"/>
            <person name="Kuo A."/>
            <person name="Kohler A."/>
            <person name="Nagy L.G."/>
            <person name="Floudas D."/>
            <person name="Copeland A."/>
            <person name="Barry K.W."/>
            <person name="Cichocki N."/>
            <person name="Veneault-Fourrey C."/>
            <person name="LaButti K."/>
            <person name="Lindquist E.A."/>
            <person name="Lipzen A."/>
            <person name="Lundell T."/>
            <person name="Morin E."/>
            <person name="Murat C."/>
            <person name="Sun H."/>
            <person name="Tunlid A."/>
            <person name="Henrissat B."/>
            <person name="Grigoriev I.V."/>
            <person name="Hibbett D.S."/>
            <person name="Martin F."/>
            <person name="Nordberg H.P."/>
            <person name="Cantor M.N."/>
            <person name="Hua S.X."/>
        </authorList>
    </citation>
    <scope>NUCLEOTIDE SEQUENCE [LARGE SCALE GENOMIC DNA]</scope>
    <source>
        <strain evidence="1 2">LaAM-08-1</strain>
    </source>
</reference>
<name>A0A0C9X850_9AGAR</name>
<organism evidence="1 2">
    <name type="scientific">Laccaria amethystina LaAM-08-1</name>
    <dbReference type="NCBI Taxonomy" id="1095629"/>
    <lineage>
        <taxon>Eukaryota</taxon>
        <taxon>Fungi</taxon>
        <taxon>Dikarya</taxon>
        <taxon>Basidiomycota</taxon>
        <taxon>Agaricomycotina</taxon>
        <taxon>Agaricomycetes</taxon>
        <taxon>Agaricomycetidae</taxon>
        <taxon>Agaricales</taxon>
        <taxon>Agaricineae</taxon>
        <taxon>Hydnangiaceae</taxon>
        <taxon>Laccaria</taxon>
    </lineage>
</organism>
<sequence length="136" mass="15049">MYASLTLSSKCMGLCRMHVDYRTLKATVATKNCCNRVNKTSLGSLGLLTIPLVIHHFRLTLTFMHMFEAAETPPRQEFGVRHVDLAVMYAVSNPKREVGVAQCGEDAFWHLNSILGDQEAGIIRKGPVDSVVTLSL</sequence>
<keyword evidence="2" id="KW-1185">Reference proteome</keyword>
<dbReference type="Proteomes" id="UP000054477">
    <property type="component" value="Unassembled WGS sequence"/>
</dbReference>
<evidence type="ECO:0000313" key="1">
    <source>
        <dbReference type="EMBL" id="KIJ97523.1"/>
    </source>
</evidence>
<evidence type="ECO:0000313" key="2">
    <source>
        <dbReference type="Proteomes" id="UP000054477"/>
    </source>
</evidence>
<dbReference type="AlphaFoldDB" id="A0A0C9X850"/>
<dbReference type="EMBL" id="KN838691">
    <property type="protein sequence ID" value="KIJ97523.1"/>
    <property type="molecule type" value="Genomic_DNA"/>
</dbReference>
<reference evidence="2" key="2">
    <citation type="submission" date="2015-01" db="EMBL/GenBank/DDBJ databases">
        <title>Evolutionary Origins and Diversification of the Mycorrhizal Mutualists.</title>
        <authorList>
            <consortium name="DOE Joint Genome Institute"/>
            <consortium name="Mycorrhizal Genomics Consortium"/>
            <person name="Kohler A."/>
            <person name="Kuo A."/>
            <person name="Nagy L.G."/>
            <person name="Floudas D."/>
            <person name="Copeland A."/>
            <person name="Barry K.W."/>
            <person name="Cichocki N."/>
            <person name="Veneault-Fourrey C."/>
            <person name="LaButti K."/>
            <person name="Lindquist E.A."/>
            <person name="Lipzen A."/>
            <person name="Lundell T."/>
            <person name="Morin E."/>
            <person name="Murat C."/>
            <person name="Riley R."/>
            <person name="Ohm R."/>
            <person name="Sun H."/>
            <person name="Tunlid A."/>
            <person name="Henrissat B."/>
            <person name="Grigoriev I.V."/>
            <person name="Hibbett D.S."/>
            <person name="Martin F."/>
        </authorList>
    </citation>
    <scope>NUCLEOTIDE SEQUENCE [LARGE SCALE GENOMIC DNA]</scope>
    <source>
        <strain evidence="2">LaAM-08-1</strain>
    </source>
</reference>
<dbReference type="HOGENOM" id="CLU_1875753_0_0_1"/>
<accession>A0A0C9X850</accession>